<reference evidence="3" key="1">
    <citation type="submission" date="2022-11" db="UniProtKB">
        <authorList>
            <consortium name="WormBaseParasite"/>
        </authorList>
    </citation>
    <scope>IDENTIFICATION</scope>
</reference>
<organism evidence="2 3">
    <name type="scientific">Romanomermis culicivorax</name>
    <name type="common">Nematode worm</name>
    <dbReference type="NCBI Taxonomy" id="13658"/>
    <lineage>
        <taxon>Eukaryota</taxon>
        <taxon>Metazoa</taxon>
        <taxon>Ecdysozoa</taxon>
        <taxon>Nematoda</taxon>
        <taxon>Enoplea</taxon>
        <taxon>Dorylaimia</taxon>
        <taxon>Mermithida</taxon>
        <taxon>Mermithoidea</taxon>
        <taxon>Mermithidae</taxon>
        <taxon>Romanomermis</taxon>
    </lineage>
</organism>
<dbReference type="AlphaFoldDB" id="A0A915HG69"/>
<proteinExistence type="predicted"/>
<name>A0A915HG69_ROMCU</name>
<evidence type="ECO:0000313" key="3">
    <source>
        <dbReference type="WBParaSite" id="nRc.2.0.1.t00295-RA"/>
    </source>
</evidence>
<accession>A0A915HG69</accession>
<evidence type="ECO:0000313" key="2">
    <source>
        <dbReference type="Proteomes" id="UP000887565"/>
    </source>
</evidence>
<sequence length="273" mass="29394">MAESHFIGRDMDGGGNAKGPAQSVFAWEAAAAANKKEKTTTANGRTFAARKAAPVAKLGAYVTYGDEGGAPHKELVSASPTQSSPVGYVMMETKRGAAASPPASSIFPTAKKKSVMKKRSKTADYISLAPKKPSILPSIFKRKAPSIKSKQSKKSKSKMARSTAAKTRTGVAANGFTSPSVVSAVKQSEVLWPTKMKKPISESMGYKIIKSTIKNMLLQPTPTNVNLIAAEYFSLKTFRTATSRDDILCLLIKLVNECGWKANHRQDRYVALY</sequence>
<feature type="region of interest" description="Disordered" evidence="1">
    <location>
        <begin position="144"/>
        <end position="166"/>
    </location>
</feature>
<evidence type="ECO:0000256" key="1">
    <source>
        <dbReference type="SAM" id="MobiDB-lite"/>
    </source>
</evidence>
<dbReference type="WBParaSite" id="nRc.2.0.1.t00295-RA">
    <property type="protein sequence ID" value="nRc.2.0.1.t00295-RA"/>
    <property type="gene ID" value="nRc.2.0.1.g00295"/>
</dbReference>
<protein>
    <submittedName>
        <fullName evidence="3">Uncharacterized protein</fullName>
    </submittedName>
</protein>
<feature type="compositionally biased region" description="Basic residues" evidence="1">
    <location>
        <begin position="144"/>
        <end position="159"/>
    </location>
</feature>
<dbReference type="Proteomes" id="UP000887565">
    <property type="component" value="Unplaced"/>
</dbReference>
<keyword evidence="2" id="KW-1185">Reference proteome</keyword>